<name>A0A2P2QEU4_RHIMU</name>
<protein>
    <submittedName>
        <fullName evidence="1">Uncharacterized protein</fullName>
    </submittedName>
</protein>
<dbReference type="EMBL" id="GGEC01085015">
    <property type="protein sequence ID" value="MBX65499.1"/>
    <property type="molecule type" value="Transcribed_RNA"/>
</dbReference>
<evidence type="ECO:0000313" key="1">
    <source>
        <dbReference type="EMBL" id="MBX65499.1"/>
    </source>
</evidence>
<dbReference type="AlphaFoldDB" id="A0A2P2QEU4"/>
<reference evidence="1" key="1">
    <citation type="submission" date="2018-02" db="EMBL/GenBank/DDBJ databases">
        <title>Rhizophora mucronata_Transcriptome.</title>
        <authorList>
            <person name="Meera S.P."/>
            <person name="Sreeshan A."/>
            <person name="Augustine A."/>
        </authorList>
    </citation>
    <scope>NUCLEOTIDE SEQUENCE</scope>
    <source>
        <tissue evidence="1">Leaf</tissue>
    </source>
</reference>
<accession>A0A2P2QEU4</accession>
<organism evidence="1">
    <name type="scientific">Rhizophora mucronata</name>
    <name type="common">Asiatic mangrove</name>
    <dbReference type="NCBI Taxonomy" id="61149"/>
    <lineage>
        <taxon>Eukaryota</taxon>
        <taxon>Viridiplantae</taxon>
        <taxon>Streptophyta</taxon>
        <taxon>Embryophyta</taxon>
        <taxon>Tracheophyta</taxon>
        <taxon>Spermatophyta</taxon>
        <taxon>Magnoliopsida</taxon>
        <taxon>eudicotyledons</taxon>
        <taxon>Gunneridae</taxon>
        <taxon>Pentapetalae</taxon>
        <taxon>rosids</taxon>
        <taxon>fabids</taxon>
        <taxon>Malpighiales</taxon>
        <taxon>Rhizophoraceae</taxon>
        <taxon>Rhizophora</taxon>
    </lineage>
</organism>
<sequence length="35" mass="3937">MIHKTPTCIETNSNLDSGLQNTAHFEAIDSNTYNR</sequence>
<proteinExistence type="predicted"/>